<dbReference type="Pfam" id="PF16313">
    <property type="entry name" value="DUF4953"/>
    <property type="match status" value="1"/>
</dbReference>
<dbReference type="InterPro" id="IPR032534">
    <property type="entry name" value="EcxA_zinc-bd"/>
</dbReference>
<dbReference type="Gene3D" id="3.40.390.10">
    <property type="entry name" value="Collagenase (Catalytic Domain)"/>
    <property type="match status" value="1"/>
</dbReference>
<dbReference type="SUPFAM" id="SSF55486">
    <property type="entry name" value="Metalloproteases ('zincins'), catalytic domain"/>
    <property type="match status" value="1"/>
</dbReference>
<protein>
    <submittedName>
        <fullName evidence="4">Zinc-dependent metalloprotease</fullName>
    </submittedName>
</protein>
<dbReference type="CDD" id="cd04276">
    <property type="entry name" value="ZnMc_MMP_like_2"/>
    <property type="match status" value="1"/>
</dbReference>
<dbReference type="PANTHER" id="PTHR38478:SF1">
    <property type="entry name" value="ZINC DEPENDENT METALLOPROTEASE DOMAIN LIPOPROTEIN"/>
    <property type="match status" value="1"/>
</dbReference>
<keyword evidence="4" id="KW-0378">Hydrolase</keyword>
<dbReference type="PANTHER" id="PTHR38478">
    <property type="entry name" value="PEPTIDASE M1A AND M12B"/>
    <property type="match status" value="1"/>
</dbReference>
<dbReference type="InterPro" id="IPR024079">
    <property type="entry name" value="MetalloPept_cat_dom_sf"/>
</dbReference>
<evidence type="ECO:0000313" key="5">
    <source>
        <dbReference type="Proteomes" id="UP000886844"/>
    </source>
</evidence>
<sequence>MNRRLILAVTAVLLACSPLHAEQIWPFSRKKKKMEQTEKADSVKKEDKFDKAVKGAQKGSGLFDYYLTKKGELLLAITPRNLKSSYLLANRISEISQNSNFVAGQMLGDPFMIRFSADTSNVYLRKVNHWERVAPNDPIEKSFRRNVQDPITRTFKIKASRNDTLLIDVTSFFVSNDKLLTPIRQSPMVPGEMSASYDAAGSKLKEVKVFEKNLEITSILNYSTEADGYTVTVRRSILELPEEPMKIRYQDNRVGYFSSKFYTYTSSKDKLLSHEMIHRWRVEPKEGEWEKYFRGELVEPAQKIVFYVDSAFPDKWRDVVKQGIEDWNMAFEAAGFKNVVEARDYPDDPSFDPDDIRYNCIRYAVTDVANAMGPSYTDPRTGEILVADVIWYHNVISLVHNWRFAQTGAVDPRVRKEVFDDDVMRESLRYVAAHEVGHTLGLMHNMGASYSFPVDSLRSPSFTQKYGTTPSIMDYARNNYIAQRGDFERGVRMVPPLIGVYDIHAINWGYRIFEQTRDAEEELPLLNELVAARNDDPMYEFGAQQIFLTRDPTDQSEDLGNDHIKAGNYGIENIKYIIENLSTWFAEENRDYKEIQSMYAAVIGQYTRYLMHVMPYLGGVEYKDLVQDGRPLRALSYLPRERQKAAMEWLVNQVLTAREWLLPQEIMDKLGQPSTILDNAASSVANKVFSPGTLGSIYQGERSGQKGIYRVDTYLNDAYNTVFASAIRGRSLTIEDMNLQGAAVAALLKNSGLKGSTGTQLKLGSLAECCTSEEDPMAALARMANEALPPFICNHPECAHNHAASAEEISYYRHEMQPPMVSVQVGQPLYTATLRRVLNLYRQRRGSGDSRTRDFYEYQILKIESAFENVK</sequence>
<name>A0A9D1Z1K6_9BACT</name>
<organism evidence="4 5">
    <name type="scientific">Candidatus Alistipes intestinigallinarum</name>
    <dbReference type="NCBI Taxonomy" id="2838440"/>
    <lineage>
        <taxon>Bacteria</taxon>
        <taxon>Pseudomonadati</taxon>
        <taxon>Bacteroidota</taxon>
        <taxon>Bacteroidia</taxon>
        <taxon>Bacteroidales</taxon>
        <taxon>Rikenellaceae</taxon>
        <taxon>Alistipes</taxon>
    </lineage>
</organism>
<reference evidence="4" key="2">
    <citation type="submission" date="2021-04" db="EMBL/GenBank/DDBJ databases">
        <authorList>
            <person name="Gilroy R."/>
        </authorList>
    </citation>
    <scope>NUCLEOTIDE SEQUENCE</scope>
    <source>
        <strain evidence="4">5134</strain>
    </source>
</reference>
<comment type="caution">
    <text evidence="4">The sequence shown here is derived from an EMBL/GenBank/DDBJ whole genome shotgun (WGS) entry which is preliminary data.</text>
</comment>
<dbReference type="Proteomes" id="UP000886844">
    <property type="component" value="Unassembled WGS sequence"/>
</dbReference>
<feature type="domain" description="DUF5117" evidence="3">
    <location>
        <begin position="104"/>
        <end position="285"/>
    </location>
</feature>
<evidence type="ECO:0000259" key="3">
    <source>
        <dbReference type="Pfam" id="PF17148"/>
    </source>
</evidence>
<dbReference type="AlphaFoldDB" id="A0A9D1Z1K6"/>
<dbReference type="PROSITE" id="PS51257">
    <property type="entry name" value="PROKAR_LIPOPROTEIN"/>
    <property type="match status" value="1"/>
</dbReference>
<reference evidence="4" key="1">
    <citation type="journal article" date="2021" name="PeerJ">
        <title>Extensive microbial diversity within the chicken gut microbiome revealed by metagenomics and culture.</title>
        <authorList>
            <person name="Gilroy R."/>
            <person name="Ravi A."/>
            <person name="Getino M."/>
            <person name="Pursley I."/>
            <person name="Horton D.L."/>
            <person name="Alikhan N.F."/>
            <person name="Baker D."/>
            <person name="Gharbi K."/>
            <person name="Hall N."/>
            <person name="Watson M."/>
            <person name="Adriaenssens E.M."/>
            <person name="Foster-Nyarko E."/>
            <person name="Jarju S."/>
            <person name="Secka A."/>
            <person name="Antonio M."/>
            <person name="Oren A."/>
            <person name="Chaudhuri R.R."/>
            <person name="La Ragione R."/>
            <person name="Hildebrand F."/>
            <person name="Pallen M.J."/>
        </authorList>
    </citation>
    <scope>NUCLEOTIDE SEQUENCE</scope>
    <source>
        <strain evidence="4">5134</strain>
    </source>
</reference>
<evidence type="ECO:0000256" key="1">
    <source>
        <dbReference type="SAM" id="SignalP"/>
    </source>
</evidence>
<gene>
    <name evidence="4" type="ORF">H9828_06335</name>
</gene>
<dbReference type="InterPro" id="IPR034032">
    <property type="entry name" value="Zn_MMP-like_bac"/>
</dbReference>
<evidence type="ECO:0000313" key="4">
    <source>
        <dbReference type="EMBL" id="HIY69015.1"/>
    </source>
</evidence>
<evidence type="ECO:0000259" key="2">
    <source>
        <dbReference type="Pfam" id="PF16313"/>
    </source>
</evidence>
<keyword evidence="4" id="KW-0645">Protease</keyword>
<accession>A0A9D1Z1K6</accession>
<feature type="signal peptide" evidence="1">
    <location>
        <begin position="1"/>
        <end position="21"/>
    </location>
</feature>
<dbReference type="GO" id="GO:0008237">
    <property type="term" value="F:metallopeptidase activity"/>
    <property type="evidence" value="ECO:0007669"/>
    <property type="project" value="UniProtKB-KW"/>
</dbReference>
<dbReference type="Pfam" id="PF17148">
    <property type="entry name" value="DUF5117"/>
    <property type="match status" value="1"/>
</dbReference>
<proteinExistence type="predicted"/>
<dbReference type="EMBL" id="DXDA01000054">
    <property type="protein sequence ID" value="HIY69015.1"/>
    <property type="molecule type" value="Genomic_DNA"/>
</dbReference>
<keyword evidence="4" id="KW-0482">Metalloprotease</keyword>
<keyword evidence="1" id="KW-0732">Signal</keyword>
<feature type="chain" id="PRO_5039703927" evidence="1">
    <location>
        <begin position="22"/>
        <end position="871"/>
    </location>
</feature>
<dbReference type="InterPro" id="IPR033413">
    <property type="entry name" value="DUF5117"/>
</dbReference>
<feature type="domain" description="EcxA zinc-binding" evidence="2">
    <location>
        <begin position="417"/>
        <end position="725"/>
    </location>
</feature>